<keyword evidence="3" id="KW-1185">Reference proteome</keyword>
<comment type="caution">
    <text evidence="2">The sequence shown here is derived from an EMBL/GenBank/DDBJ whole genome shotgun (WGS) entry which is preliminary data.</text>
</comment>
<name>A0A2G8LNR9_STIJA</name>
<dbReference type="AlphaFoldDB" id="A0A2G8LNR9"/>
<gene>
    <name evidence="2" type="ORF">BSL78_01128</name>
</gene>
<evidence type="ECO:0000313" key="3">
    <source>
        <dbReference type="Proteomes" id="UP000230750"/>
    </source>
</evidence>
<dbReference type="SUPFAM" id="SSF49899">
    <property type="entry name" value="Concanavalin A-like lectins/glucanases"/>
    <property type="match status" value="1"/>
</dbReference>
<dbReference type="STRING" id="307972.A0A2G8LNR9"/>
<sequence length="340" mass="37722">MRFVDVISLGTVTYSHSAGLNHNTNVLNLLNNVLKQHTNVPNHDSAGRNHNTNVLNLLNNVLKQHTNFPNHDSAGRNHNTNIPNHDNAGPNHNTNVPNHDNAGPNHNTNIPNHDNAGPNHNTNVPSQHTNIPNHDNAGPNHNTNVLNQHTYIHNHDSAGRNPTTNVPNHNTNDPNHHTNITNHISVGLLHDTLSLPPEDILLDIQNPGEVKFELPEVDFETFELYFDLKLEGCSILILSDQKSQSPASYEIGFGCEDGGNYLKVNSEDNPRDTDDTASFLDDAWHHVHIIYKYGFAVVFVDDGDDPILFAYFQSSLIIKHFGITGTGASWWLFPAEGFGK</sequence>
<reference evidence="2 3" key="1">
    <citation type="journal article" date="2017" name="PLoS Biol.">
        <title>The sea cucumber genome provides insights into morphological evolution and visceral regeneration.</title>
        <authorList>
            <person name="Zhang X."/>
            <person name="Sun L."/>
            <person name="Yuan J."/>
            <person name="Sun Y."/>
            <person name="Gao Y."/>
            <person name="Zhang L."/>
            <person name="Li S."/>
            <person name="Dai H."/>
            <person name="Hamel J.F."/>
            <person name="Liu C."/>
            <person name="Yu Y."/>
            <person name="Liu S."/>
            <person name="Lin W."/>
            <person name="Guo K."/>
            <person name="Jin S."/>
            <person name="Xu P."/>
            <person name="Storey K.B."/>
            <person name="Huan P."/>
            <person name="Zhang T."/>
            <person name="Zhou Y."/>
            <person name="Zhang J."/>
            <person name="Lin C."/>
            <person name="Li X."/>
            <person name="Xing L."/>
            <person name="Huo D."/>
            <person name="Sun M."/>
            <person name="Wang L."/>
            <person name="Mercier A."/>
            <person name="Li F."/>
            <person name="Yang H."/>
            <person name="Xiang J."/>
        </authorList>
    </citation>
    <scope>NUCLEOTIDE SEQUENCE [LARGE SCALE GENOMIC DNA]</scope>
    <source>
        <strain evidence="2">Shaxun</strain>
        <tissue evidence="2">Muscle</tissue>
    </source>
</reference>
<evidence type="ECO:0000256" key="1">
    <source>
        <dbReference type="SAM" id="MobiDB-lite"/>
    </source>
</evidence>
<evidence type="ECO:0000313" key="2">
    <source>
        <dbReference type="EMBL" id="PIK61903.1"/>
    </source>
</evidence>
<proteinExistence type="predicted"/>
<feature type="region of interest" description="Disordered" evidence="1">
    <location>
        <begin position="70"/>
        <end position="123"/>
    </location>
</feature>
<dbReference type="EMBL" id="MRZV01000022">
    <property type="protein sequence ID" value="PIK61903.1"/>
    <property type="molecule type" value="Genomic_DNA"/>
</dbReference>
<dbReference type="Proteomes" id="UP000230750">
    <property type="component" value="Unassembled WGS sequence"/>
</dbReference>
<accession>A0A2G8LNR9</accession>
<organism evidence="2 3">
    <name type="scientific">Stichopus japonicus</name>
    <name type="common">Sea cucumber</name>
    <dbReference type="NCBI Taxonomy" id="307972"/>
    <lineage>
        <taxon>Eukaryota</taxon>
        <taxon>Metazoa</taxon>
        <taxon>Echinodermata</taxon>
        <taxon>Eleutherozoa</taxon>
        <taxon>Echinozoa</taxon>
        <taxon>Holothuroidea</taxon>
        <taxon>Aspidochirotacea</taxon>
        <taxon>Aspidochirotida</taxon>
        <taxon>Stichopodidae</taxon>
        <taxon>Apostichopus</taxon>
    </lineage>
</organism>
<dbReference type="InterPro" id="IPR013320">
    <property type="entry name" value="ConA-like_dom_sf"/>
</dbReference>
<protein>
    <submittedName>
        <fullName evidence="2">Uncharacterized protein</fullName>
    </submittedName>
</protein>